<protein>
    <submittedName>
        <fullName evidence="2">ATP-dependent zinc protease</fullName>
    </submittedName>
</protein>
<dbReference type="RefSeq" id="WP_171627052.1">
    <property type="nucleotide sequence ID" value="NZ_JABBPG010000007.1"/>
</dbReference>
<dbReference type="Pfam" id="PF05618">
    <property type="entry name" value="Zn_protease"/>
    <property type="match status" value="1"/>
</dbReference>
<accession>A0A849VFF2</accession>
<keyword evidence="2" id="KW-0645">Protease</keyword>
<dbReference type="AlphaFoldDB" id="A0A849VFF2"/>
<feature type="domain" description="Retropepsin-like aspartic endopeptidase" evidence="1">
    <location>
        <begin position="7"/>
        <end position="142"/>
    </location>
</feature>
<evidence type="ECO:0000313" key="3">
    <source>
        <dbReference type="Proteomes" id="UP000586305"/>
    </source>
</evidence>
<dbReference type="PANTHER" id="PTHR38037">
    <property type="entry name" value="ZN_PROTEASE DOMAIN-CONTAINING PROTEIN"/>
    <property type="match status" value="1"/>
</dbReference>
<comment type="caution">
    <text evidence="2">The sequence shown here is derived from an EMBL/GenBank/DDBJ whole genome shotgun (WGS) entry which is preliminary data.</text>
</comment>
<dbReference type="EMBL" id="JABBPG010000007">
    <property type="protein sequence ID" value="NOU51996.1"/>
    <property type="molecule type" value="Genomic_DNA"/>
</dbReference>
<sequence length="146" mass="16899">MSDMINVGWREWLSLPELGIARIKAKIDTGARTSCLHAFRVEQFDKQGQAWVRFWMHPEQERTDLEVYCEAPIKDERQVTDSGGHKEMRYVIESNLVIAGQNWPIELTLTNRDNMKFRMLLGRTAMAGRIVVDPSASYLTKETELQ</sequence>
<name>A0A849VFF2_9GAMM</name>
<reference evidence="2 3" key="1">
    <citation type="submission" date="2020-04" db="EMBL/GenBank/DDBJ databases">
        <title>Pseudoalteromonas caenipelagi sp. nov., isolated from a tidal flat.</title>
        <authorList>
            <person name="Park S."/>
            <person name="Yoon J.-H."/>
        </authorList>
    </citation>
    <scope>NUCLEOTIDE SEQUENCE [LARGE SCALE GENOMIC DNA]</scope>
    <source>
        <strain evidence="2 3">JBTF-M23</strain>
    </source>
</reference>
<organism evidence="2 3">
    <name type="scientific">Pseudoalteromonas caenipelagi</name>
    <dbReference type="NCBI Taxonomy" id="2726988"/>
    <lineage>
        <taxon>Bacteria</taxon>
        <taxon>Pseudomonadati</taxon>
        <taxon>Pseudomonadota</taxon>
        <taxon>Gammaproteobacteria</taxon>
        <taxon>Alteromonadales</taxon>
        <taxon>Pseudoalteromonadaceae</taxon>
        <taxon>Pseudoalteromonas</taxon>
    </lineage>
</organism>
<keyword evidence="3" id="KW-1185">Reference proteome</keyword>
<keyword evidence="2" id="KW-0378">Hydrolase</keyword>
<proteinExistence type="predicted"/>
<dbReference type="GO" id="GO:0008233">
    <property type="term" value="F:peptidase activity"/>
    <property type="evidence" value="ECO:0007669"/>
    <property type="project" value="UniProtKB-KW"/>
</dbReference>
<dbReference type="SUPFAM" id="SSF50630">
    <property type="entry name" value="Acid proteases"/>
    <property type="match status" value="1"/>
</dbReference>
<dbReference type="GO" id="GO:0006508">
    <property type="term" value="P:proteolysis"/>
    <property type="evidence" value="ECO:0007669"/>
    <property type="project" value="UniProtKB-KW"/>
</dbReference>
<evidence type="ECO:0000313" key="2">
    <source>
        <dbReference type="EMBL" id="NOU51996.1"/>
    </source>
</evidence>
<evidence type="ECO:0000259" key="1">
    <source>
        <dbReference type="Pfam" id="PF05618"/>
    </source>
</evidence>
<dbReference type="InterPro" id="IPR008503">
    <property type="entry name" value="Asp_endopeptidase"/>
</dbReference>
<gene>
    <name evidence="2" type="ORF">HG263_15800</name>
</gene>
<dbReference type="PANTHER" id="PTHR38037:SF1">
    <property type="entry name" value="ATP-DEPENDENT ZINC PROTEASE DOMAIN-CONTAINING PROTEIN-RELATED"/>
    <property type="match status" value="1"/>
</dbReference>
<dbReference type="InterPro" id="IPR021109">
    <property type="entry name" value="Peptidase_aspartic_dom_sf"/>
</dbReference>
<dbReference type="Proteomes" id="UP000586305">
    <property type="component" value="Unassembled WGS sequence"/>
</dbReference>
<dbReference type="Gene3D" id="2.40.70.10">
    <property type="entry name" value="Acid Proteases"/>
    <property type="match status" value="1"/>
</dbReference>